<evidence type="ECO:0000313" key="2">
    <source>
        <dbReference type="EMBL" id="CDU10806.1"/>
    </source>
</evidence>
<accession>A0AA87C3R0</accession>
<gene>
    <name evidence="2" type="ORF">VCR31J2_2260073</name>
</gene>
<evidence type="ECO:0000259" key="1">
    <source>
        <dbReference type="Pfam" id="PF22772"/>
    </source>
</evidence>
<comment type="caution">
    <text evidence="2">The sequence shown here is derived from an EMBL/GenBank/DDBJ whole genome shotgun (WGS) entry which is preliminary data.</text>
</comment>
<dbReference type="Gene3D" id="3.40.50.11090">
    <property type="match status" value="1"/>
</dbReference>
<dbReference type="Proteomes" id="UP000041625">
    <property type="component" value="Unassembled WGS sequence"/>
</dbReference>
<protein>
    <recommendedName>
        <fullName evidence="1">WsaF C-terminal domain-containing protein</fullName>
    </recommendedName>
</protein>
<dbReference type="AlphaFoldDB" id="A0AA87C3R0"/>
<proteinExistence type="predicted"/>
<dbReference type="EMBL" id="CCKJ01000142">
    <property type="protein sequence ID" value="CDU10806.1"/>
    <property type="molecule type" value="Genomic_DNA"/>
</dbReference>
<evidence type="ECO:0000313" key="3">
    <source>
        <dbReference type="Proteomes" id="UP000041625"/>
    </source>
</evidence>
<dbReference type="RefSeq" id="WP_050652067.1">
    <property type="nucleotide sequence ID" value="NZ_LK934073.1"/>
</dbReference>
<feature type="domain" description="WsaF C-terminal" evidence="1">
    <location>
        <begin position="167"/>
        <end position="271"/>
    </location>
</feature>
<dbReference type="InterPro" id="IPR055050">
    <property type="entry name" value="WsaF_C"/>
</dbReference>
<reference evidence="2 3" key="1">
    <citation type="submission" date="2014-06" db="EMBL/GenBank/DDBJ databases">
        <authorList>
            <person name="Le Roux F."/>
        </authorList>
    </citation>
    <scope>NUCLEOTIDE SEQUENCE [LARGE SCALE GENOMIC DNA]</scope>
    <source>
        <strain evidence="2 3">J2-31</strain>
    </source>
</reference>
<name>A0AA87C3R0_9VIBR</name>
<sequence>MKHVIILSPAPIKGSGGLSRIFNYAQELVKAGYKCDVCVMGAISKTTADIKSFYNVDKVNVLSEINPNIEYDLAIATMWSTATQVRDMNAKAKGYLVQDFEACFNTLGDGYLMAEESYMYGLTPFVYGRWLSNKLAEEFGNEPYYADFGTDLNLFKQLKKNKPGSSKSVCFILQPEKPRRCHILGINALKIAKHFRPDILIKVVGSDSYKINDLEYDSLGILSSKELNEVYNDTTVGFCISSSNPSCNAFDMMAAGLPCVELYRENNLYDMPTGGVLLAHQSSLSMAAAIIKIIDDEELRQKMSDFGVHYMRQRDKGLEVGRFLEYVKDMTTGCHTGFSKHEKQYLTPPVIERSEVNDTVKRMYGSILEKDSSRSIVNLIDSSHHKPSFIETKNSLIFRIKRKIRMLAVSYLS</sequence>
<keyword evidence="3" id="KW-1185">Reference proteome</keyword>
<dbReference type="Gene3D" id="3.40.50.2000">
    <property type="entry name" value="Glycogen Phosphorylase B"/>
    <property type="match status" value="1"/>
</dbReference>
<dbReference type="SUPFAM" id="SSF53756">
    <property type="entry name" value="UDP-Glycosyltransferase/glycogen phosphorylase"/>
    <property type="match status" value="1"/>
</dbReference>
<dbReference type="Pfam" id="PF22772">
    <property type="entry name" value="WsaF_C"/>
    <property type="match status" value="1"/>
</dbReference>
<organism evidence="2 3">
    <name type="scientific">Vibrio coralliirubri</name>
    <dbReference type="NCBI Taxonomy" id="1516159"/>
    <lineage>
        <taxon>Bacteria</taxon>
        <taxon>Pseudomonadati</taxon>
        <taxon>Pseudomonadota</taxon>
        <taxon>Gammaproteobacteria</taxon>
        <taxon>Vibrionales</taxon>
        <taxon>Vibrionaceae</taxon>
        <taxon>Vibrio</taxon>
    </lineage>
</organism>